<dbReference type="Gene3D" id="1.20.1250.20">
    <property type="entry name" value="MFS general substrate transporter like domains"/>
    <property type="match status" value="1"/>
</dbReference>
<feature type="transmembrane region" description="Helical" evidence="7">
    <location>
        <begin position="49"/>
        <end position="67"/>
    </location>
</feature>
<dbReference type="InterPro" id="IPR029058">
    <property type="entry name" value="AB_hydrolase_fold"/>
</dbReference>
<dbReference type="Pfam" id="PF07690">
    <property type="entry name" value="MFS_1"/>
    <property type="match status" value="1"/>
</dbReference>
<evidence type="ECO:0000259" key="8">
    <source>
        <dbReference type="PROSITE" id="PS50850"/>
    </source>
</evidence>
<feature type="transmembrane region" description="Helical" evidence="7">
    <location>
        <begin position="166"/>
        <end position="185"/>
    </location>
</feature>
<dbReference type="Gene3D" id="3.40.50.1820">
    <property type="entry name" value="alpha/beta hydrolase"/>
    <property type="match status" value="1"/>
</dbReference>
<dbReference type="EMBL" id="CP032819">
    <property type="protein sequence ID" value="AZS31204.1"/>
    <property type="molecule type" value="Genomic_DNA"/>
</dbReference>
<reference evidence="9 10" key="1">
    <citation type="submission" date="2018-10" db="EMBL/GenBank/DDBJ databases">
        <title>Butyricimonas faecalis sp. nov., isolated from human faeces and emended description of the genus Butyricimonas.</title>
        <authorList>
            <person name="Le Roy T."/>
            <person name="Van der Smissen P."/>
            <person name="Paquot A."/>
            <person name="Delzenne N."/>
            <person name="Muccioli G."/>
            <person name="Collet J.-F."/>
            <person name="Cani P.D."/>
        </authorList>
    </citation>
    <scope>NUCLEOTIDE SEQUENCE [LARGE SCALE GENOMIC DNA]</scope>
    <source>
        <strain evidence="9 10">H184</strain>
    </source>
</reference>
<feature type="transmembrane region" description="Helical" evidence="7">
    <location>
        <begin position="453"/>
        <end position="471"/>
    </location>
</feature>
<evidence type="ECO:0000256" key="5">
    <source>
        <dbReference type="ARBA" id="ARBA00022989"/>
    </source>
</evidence>
<dbReference type="PROSITE" id="PS50850">
    <property type="entry name" value="MFS"/>
    <property type="match status" value="1"/>
</dbReference>
<keyword evidence="2" id="KW-0813">Transport</keyword>
<feature type="domain" description="Major facilitator superfamily (MFS) profile" evidence="8">
    <location>
        <begin position="14"/>
        <end position="445"/>
    </location>
</feature>
<dbReference type="SUPFAM" id="SSF103473">
    <property type="entry name" value="MFS general substrate transporter"/>
    <property type="match status" value="1"/>
</dbReference>
<feature type="transmembrane region" description="Helical" evidence="7">
    <location>
        <begin position="325"/>
        <end position="343"/>
    </location>
</feature>
<feature type="transmembrane region" description="Helical" evidence="7">
    <location>
        <begin position="349"/>
        <end position="368"/>
    </location>
</feature>
<dbReference type="OrthoDB" id="9807274at2"/>
<name>A0A3Q9IR30_9BACT</name>
<comment type="subcellular location">
    <subcellularLocation>
        <location evidence="1">Cell membrane</location>
        <topology evidence="1">Multi-pass membrane protein</topology>
    </subcellularLocation>
</comment>
<evidence type="ECO:0000313" key="9">
    <source>
        <dbReference type="EMBL" id="AZS31204.1"/>
    </source>
</evidence>
<feature type="transmembrane region" description="Helical" evidence="7">
    <location>
        <begin position="223"/>
        <end position="240"/>
    </location>
</feature>
<dbReference type="CDD" id="cd12810">
    <property type="entry name" value="Esterase_713_like-3"/>
    <property type="match status" value="1"/>
</dbReference>
<feature type="transmembrane region" description="Helical" evidence="7">
    <location>
        <begin position="12"/>
        <end position="37"/>
    </location>
</feature>
<keyword evidence="3" id="KW-1003">Cell membrane</keyword>
<feature type="transmembrane region" description="Helical" evidence="7">
    <location>
        <begin position="197"/>
        <end position="217"/>
    </location>
</feature>
<proteinExistence type="predicted"/>
<dbReference type="PANTHER" id="PTHR42718">
    <property type="entry name" value="MAJOR FACILITATOR SUPERFAMILY MULTIDRUG TRANSPORTER MFSC"/>
    <property type="match status" value="1"/>
</dbReference>
<feature type="transmembrane region" description="Helical" evidence="7">
    <location>
        <begin position="109"/>
        <end position="127"/>
    </location>
</feature>
<keyword evidence="6 7" id="KW-0472">Membrane</keyword>
<feature type="transmembrane region" description="Helical" evidence="7">
    <location>
        <begin position="267"/>
        <end position="287"/>
    </location>
</feature>
<dbReference type="InterPro" id="IPR020846">
    <property type="entry name" value="MFS_dom"/>
</dbReference>
<gene>
    <name evidence="9" type="ORF">D8S85_17680</name>
</gene>
<protein>
    <submittedName>
        <fullName evidence="9">MFS transporter</fullName>
    </submittedName>
</protein>
<keyword evidence="5 7" id="KW-1133">Transmembrane helix</keyword>
<evidence type="ECO:0000256" key="1">
    <source>
        <dbReference type="ARBA" id="ARBA00004651"/>
    </source>
</evidence>
<dbReference type="KEGG" id="buy:D8S85_17680"/>
<organism evidence="9 10">
    <name type="scientific">Butyricimonas faecalis</name>
    <dbReference type="NCBI Taxonomy" id="2093856"/>
    <lineage>
        <taxon>Bacteria</taxon>
        <taxon>Pseudomonadati</taxon>
        <taxon>Bacteroidota</taxon>
        <taxon>Bacteroidia</taxon>
        <taxon>Bacteroidales</taxon>
        <taxon>Odoribacteraceae</taxon>
        <taxon>Butyricimonas</taxon>
    </lineage>
</organism>
<keyword evidence="4 7" id="KW-0812">Transmembrane</keyword>
<evidence type="ECO:0000313" key="10">
    <source>
        <dbReference type="Proteomes" id="UP000270673"/>
    </source>
</evidence>
<dbReference type="InterPro" id="IPR011701">
    <property type="entry name" value="MFS"/>
</dbReference>
<keyword evidence="10" id="KW-1185">Reference proteome</keyword>
<dbReference type="InterPro" id="IPR036259">
    <property type="entry name" value="MFS_trans_sf"/>
</dbReference>
<evidence type="ECO:0000256" key="3">
    <source>
        <dbReference type="ARBA" id="ARBA00022475"/>
    </source>
</evidence>
<sequence>MKKTSVDDRRKRILIALVLSSYLVVGIDGSLVITAIAEIASDLHMGSMAMSWVQNAYVLAFGGFMLAGGRLGDIYGRKLTFCISIVLFCIGSLGAGLSQTAPLMIASRFVQGVGSAAMAPAALGLIVDYFQGQERVKVVAWYGSISGLGLCVGLVLGGAITSYSSWRWGFLVNIPITLIMLSYAAKWLHKGTKAEGHLDVSGTILSAIAIFAFVYAIDGAKNPWMWLFVVGICLSVFIKVERKAKLPIVPACLFHSRNRCNGYASRLMLIGALMGYNFALSVFLQSSFGFTPLQTGCSFLPMTVTTFLGALAMPRLVERHGNLPILLVGLVLLVVGFVWLAKIESNSSYLFSIALPMIFIGFGQGLAMSPLTNLGIEGVDSKDTGAASGFVNVTHQIGGAIGLSLMVSTSESIIDSTMRFSHCMMVATLLILLALLITLFIQHAKISSKMYESFKLLFKNFFIIMAIMIYACPANAKDNRKVSSTSHTRPLIIQEQGSFAFGGIVITDSMGHLFHGDHAYVFFQKPVAPREYPVVMIHGIHEGPKTWETTPDGREGYQNLLLRRNFSTYNVTMPRRGNAGRGTVGMEVVPAFDEQTWYVKWRIGIYPDYFDNVQFSRSKEAINQFMRQMTPETGPTDFEHNSSTIASLCDSLGGVILMPHSQGVMHTWKILPKTSHVKAVIALEGGGYFSFPTDGPRPKTHEKEGLEYIMVSPEVFEAFTHTPMLLLYGDNIPTSPTGVYELDVWTTRLSLARQWAEAVNRRGGDVTVVHLPEVGIKGNTHFPMSDLNNVEVLDFICKWLHEKRLDK</sequence>
<dbReference type="Proteomes" id="UP000270673">
    <property type="component" value="Chromosome"/>
</dbReference>
<evidence type="ECO:0000256" key="6">
    <source>
        <dbReference type="ARBA" id="ARBA00023136"/>
    </source>
</evidence>
<feature type="transmembrane region" description="Helical" evidence="7">
    <location>
        <begin position="419"/>
        <end position="441"/>
    </location>
</feature>
<dbReference type="SUPFAM" id="SSF53474">
    <property type="entry name" value="alpha/beta-Hydrolases"/>
    <property type="match status" value="1"/>
</dbReference>
<evidence type="ECO:0000256" key="7">
    <source>
        <dbReference type="SAM" id="Phobius"/>
    </source>
</evidence>
<dbReference type="PANTHER" id="PTHR42718:SF46">
    <property type="entry name" value="BLR6921 PROTEIN"/>
    <property type="match status" value="1"/>
</dbReference>
<feature type="transmembrane region" description="Helical" evidence="7">
    <location>
        <begin position="139"/>
        <end position="160"/>
    </location>
</feature>
<dbReference type="RefSeq" id="WP_106481612.1">
    <property type="nucleotide sequence ID" value="NZ_CP032819.1"/>
</dbReference>
<dbReference type="Gene3D" id="1.20.1720.10">
    <property type="entry name" value="Multidrug resistance protein D"/>
    <property type="match status" value="1"/>
</dbReference>
<evidence type="ECO:0000256" key="2">
    <source>
        <dbReference type="ARBA" id="ARBA00022448"/>
    </source>
</evidence>
<dbReference type="GO" id="GO:0022857">
    <property type="term" value="F:transmembrane transporter activity"/>
    <property type="evidence" value="ECO:0007669"/>
    <property type="project" value="InterPro"/>
</dbReference>
<feature type="transmembrane region" description="Helical" evidence="7">
    <location>
        <begin position="389"/>
        <end position="407"/>
    </location>
</feature>
<dbReference type="GO" id="GO:0005886">
    <property type="term" value="C:plasma membrane"/>
    <property type="evidence" value="ECO:0007669"/>
    <property type="project" value="UniProtKB-SubCell"/>
</dbReference>
<dbReference type="AlphaFoldDB" id="A0A3Q9IR30"/>
<feature type="transmembrane region" description="Helical" evidence="7">
    <location>
        <begin position="79"/>
        <end position="97"/>
    </location>
</feature>
<accession>A0A3Q9IR30</accession>
<dbReference type="CDD" id="cd17321">
    <property type="entry name" value="MFS_MMR_MDR_like"/>
    <property type="match status" value="1"/>
</dbReference>
<evidence type="ECO:0000256" key="4">
    <source>
        <dbReference type="ARBA" id="ARBA00022692"/>
    </source>
</evidence>